<sequence length="59" mass="6475">MAQHRCPAGSMLRVAITIAGQAIVLKQSGMCQPDSVRTYSMRPTPQTHFLGFRCLIAAR</sequence>
<accession>A0ABS6H401</accession>
<dbReference type="EMBL" id="JAERQM010000001">
    <property type="protein sequence ID" value="MBU8543111.1"/>
    <property type="molecule type" value="Genomic_DNA"/>
</dbReference>
<comment type="caution">
    <text evidence="1">The sequence shown here is derived from an EMBL/GenBank/DDBJ whole genome shotgun (WGS) entry which is preliminary data.</text>
</comment>
<reference evidence="1 2" key="1">
    <citation type="submission" date="2021-01" db="EMBL/GenBank/DDBJ databases">
        <title>Roseomonas sp. nov, a bacterium isolated from an oil production mixture in Yumen Oilfield.</title>
        <authorList>
            <person name="Wu D."/>
        </authorList>
    </citation>
    <scope>NUCLEOTIDE SEQUENCE [LARGE SCALE GENOMIC DNA]</scope>
    <source>
        <strain evidence="1 2">ROY-5-3</strain>
    </source>
</reference>
<gene>
    <name evidence="1" type="ORF">JJQ90_05305</name>
</gene>
<evidence type="ECO:0000313" key="2">
    <source>
        <dbReference type="Proteomes" id="UP000689967"/>
    </source>
</evidence>
<dbReference type="Proteomes" id="UP000689967">
    <property type="component" value="Unassembled WGS sequence"/>
</dbReference>
<protein>
    <submittedName>
        <fullName evidence="1">Uncharacterized protein</fullName>
    </submittedName>
</protein>
<proteinExistence type="predicted"/>
<keyword evidence="2" id="KW-1185">Reference proteome</keyword>
<dbReference type="RefSeq" id="WP_216873403.1">
    <property type="nucleotide sequence ID" value="NZ_JAERQM010000001.1"/>
</dbReference>
<name>A0ABS6H401_9PROT</name>
<organism evidence="1 2">
    <name type="scientific">Falsiroseomonas oleicola</name>
    <dbReference type="NCBI Taxonomy" id="2801474"/>
    <lineage>
        <taxon>Bacteria</taxon>
        <taxon>Pseudomonadati</taxon>
        <taxon>Pseudomonadota</taxon>
        <taxon>Alphaproteobacteria</taxon>
        <taxon>Acetobacterales</taxon>
        <taxon>Roseomonadaceae</taxon>
        <taxon>Falsiroseomonas</taxon>
    </lineage>
</organism>
<evidence type="ECO:0000313" key="1">
    <source>
        <dbReference type="EMBL" id="MBU8543111.1"/>
    </source>
</evidence>